<keyword evidence="2" id="KW-0812">Transmembrane</keyword>
<dbReference type="EMBL" id="CALQ01000252">
    <property type="protein sequence ID" value="CCM13328.1"/>
    <property type="molecule type" value="Genomic_DNA"/>
</dbReference>
<accession>A0A1E1IQ11</accession>
<dbReference type="AlphaFoldDB" id="A0A1E1IQ11"/>
<organism evidence="3">
    <name type="scientific">Leishmania guyanensis</name>
    <dbReference type="NCBI Taxonomy" id="5670"/>
    <lineage>
        <taxon>Eukaryota</taxon>
        <taxon>Discoba</taxon>
        <taxon>Euglenozoa</taxon>
        <taxon>Kinetoplastea</taxon>
        <taxon>Metakinetoplastina</taxon>
        <taxon>Trypanosomatida</taxon>
        <taxon>Trypanosomatidae</taxon>
        <taxon>Leishmaniinae</taxon>
        <taxon>Leishmania</taxon>
        <taxon>Leishmania guyanensis species complex</taxon>
    </lineage>
</organism>
<sequence>MAYSTFDAMRRKKSAARSQGTLDGAGNRGARTTDTPFARSGALSSTSTRPLQSSVQRQKEAAMAFPETLKSGRPAQQNTMSQQLFYANPANAADMARQQQLDWEYTQHMRELHTQRGAADRRFFQRVTDYRDIQDGDPYASVFGESGGTLRLRTAAWQRQFEKENEDVELPYERTNVLARLAPNWFVRYFVNLRDKGGADHLYFLWACALAAVSLLWLVGYLFYTAPSQARPTREIR</sequence>
<keyword evidence="2" id="KW-1133">Transmembrane helix</keyword>
<keyword evidence="2" id="KW-0472">Membrane</keyword>
<proteinExistence type="predicted"/>
<feature type="region of interest" description="Disordered" evidence="1">
    <location>
        <begin position="1"/>
        <end position="62"/>
    </location>
</feature>
<reference evidence="3" key="1">
    <citation type="submission" date="2012-08" db="EMBL/GenBank/DDBJ databases">
        <title>Comparative genomics of metastatic and non-metastatic Leishmania guyanensis provides insights into polygenic factors involved in Leishmania RNA virus infection.</title>
        <authorList>
            <person name="Smith D."/>
            <person name="Hertz-Fowler C."/>
            <person name="Martin R."/>
            <person name="Dickens N."/>
            <person name="Fasel N."/>
            <person name="Falquet L."/>
            <person name="Beverley S."/>
            <person name="Zangger H."/>
            <person name="Calderon-Copete S."/>
            <person name="Mottram J."/>
            <person name="Xenarios I."/>
        </authorList>
    </citation>
    <scope>NUCLEOTIDE SEQUENCE</scope>
    <source>
        <strain evidence="3">MHOM/BR/75/M4147/SSU:IR2SAT-LUC</strain>
    </source>
</reference>
<evidence type="ECO:0000256" key="2">
    <source>
        <dbReference type="SAM" id="Phobius"/>
    </source>
</evidence>
<gene>
    <name evidence="3" type="primary">LgM4147LRVhigh.09.00280.00240</name>
    <name evidence="3" type="ORF">BN36_0908380</name>
</gene>
<name>A0A1E1IQ11_LEIGU</name>
<protein>
    <submittedName>
        <fullName evidence="3">Uncharacterized protein</fullName>
    </submittedName>
</protein>
<feature type="transmembrane region" description="Helical" evidence="2">
    <location>
        <begin position="203"/>
        <end position="224"/>
    </location>
</feature>
<evidence type="ECO:0000313" key="3">
    <source>
        <dbReference type="EMBL" id="CCM13328.1"/>
    </source>
</evidence>
<feature type="compositionally biased region" description="Polar residues" evidence="1">
    <location>
        <begin position="42"/>
        <end position="56"/>
    </location>
</feature>
<evidence type="ECO:0000256" key="1">
    <source>
        <dbReference type="SAM" id="MobiDB-lite"/>
    </source>
</evidence>